<dbReference type="AlphaFoldDB" id="C3NKE5"/>
<dbReference type="Proteomes" id="UP000006818">
    <property type="component" value="Chromosome"/>
</dbReference>
<evidence type="ECO:0000313" key="2">
    <source>
        <dbReference type="Proteomes" id="UP000006818"/>
    </source>
</evidence>
<dbReference type="KEGG" id="sin:YN1551_0241"/>
<accession>C3NKE5</accession>
<proteinExistence type="predicted"/>
<evidence type="ECO:0000313" key="1">
    <source>
        <dbReference type="EMBL" id="ACP47425.1"/>
    </source>
</evidence>
<reference evidence="1 2" key="1">
    <citation type="journal article" date="2009" name="Proc. Natl. Acad. Sci. U.S.A.">
        <title>Biogeography of the Sulfolobus islandicus pan-genome.</title>
        <authorList>
            <person name="Reno M.L."/>
            <person name="Held N.L."/>
            <person name="Fields C.J."/>
            <person name="Burke P.V."/>
            <person name="Whitaker R.J."/>
        </authorList>
    </citation>
    <scope>NUCLEOTIDE SEQUENCE [LARGE SCALE GENOMIC DNA]</scope>
    <source>
        <strain evidence="2">Y.N.15.51 / Yellowstone #2</strain>
    </source>
</reference>
<organism evidence="1 2">
    <name type="scientific">Saccharolobus islandicus (strain Y.N.15.51 / Yellowstone #2)</name>
    <name type="common">Sulfolobus islandicus</name>
    <dbReference type="NCBI Taxonomy" id="419942"/>
    <lineage>
        <taxon>Archaea</taxon>
        <taxon>Thermoproteota</taxon>
        <taxon>Thermoprotei</taxon>
        <taxon>Sulfolobales</taxon>
        <taxon>Sulfolobaceae</taxon>
        <taxon>Saccharolobus</taxon>
    </lineage>
</organism>
<protein>
    <submittedName>
        <fullName evidence="1">Uncharacterized protein</fullName>
    </submittedName>
</protein>
<name>C3NKE5_SACI1</name>
<sequence length="111" mass="13266">MIYRQKFIGQNTAHIIPGEEYVSIYVEYSLNGVNWQPCTFSLKKGVYEIHAKDKYNRTTEILLVEKKFVKAKKIKKKYIGSESFDWTATFIDIYYRLLIKDPSKIRYLKRN</sequence>
<gene>
    <name evidence="1" type="ordered locus">YN1551_0241</name>
</gene>
<dbReference type="EMBL" id="CP001404">
    <property type="protein sequence ID" value="ACP47425.1"/>
    <property type="molecule type" value="Genomic_DNA"/>
</dbReference>
<dbReference type="HOGENOM" id="CLU_2152730_0_0_2"/>